<keyword evidence="1" id="KW-0378">Hydrolase</keyword>
<evidence type="ECO:0000256" key="1">
    <source>
        <dbReference type="ARBA" id="ARBA00022801"/>
    </source>
</evidence>
<gene>
    <name evidence="3" type="ORF">BFJ63_vAg17400</name>
</gene>
<dbReference type="Gene3D" id="1.10.3020.20">
    <property type="match status" value="1"/>
</dbReference>
<evidence type="ECO:0000313" key="4">
    <source>
        <dbReference type="Proteomes" id="UP000290540"/>
    </source>
</evidence>
<name>A0A4Q2V5Z1_FUSOX</name>
<dbReference type="PANTHER" id="PTHR43056">
    <property type="entry name" value="PEPTIDASE S9 PROLYL OLIGOPEPTIDASE"/>
    <property type="match status" value="1"/>
</dbReference>
<dbReference type="SUPFAM" id="SSF49785">
    <property type="entry name" value="Galactose-binding domain-like"/>
    <property type="match status" value="1"/>
</dbReference>
<dbReference type="SMART" id="SM00939">
    <property type="entry name" value="PepX_C"/>
    <property type="match status" value="1"/>
</dbReference>
<dbReference type="NCBIfam" id="TIGR00976">
    <property type="entry name" value="CocE_NonD"/>
    <property type="match status" value="1"/>
</dbReference>
<protein>
    <recommendedName>
        <fullName evidence="2">Xaa-Pro dipeptidyl-peptidase C-terminal domain-containing protein</fullName>
    </recommendedName>
</protein>
<dbReference type="InterPro" id="IPR029058">
    <property type="entry name" value="AB_hydrolase_fold"/>
</dbReference>
<dbReference type="Gene3D" id="3.40.50.1820">
    <property type="entry name" value="alpha/beta hydrolase"/>
    <property type="match status" value="1"/>
</dbReference>
<dbReference type="InterPro" id="IPR005674">
    <property type="entry name" value="CocE/Ser_esterase"/>
</dbReference>
<proteinExistence type="predicted"/>
<evidence type="ECO:0000313" key="3">
    <source>
        <dbReference type="EMBL" id="RYC79713.1"/>
    </source>
</evidence>
<sequence>MQEEDFQASLQWQRRIRENASQLIRWRDPLRLDNPKARFPGFRQRIVHYRKGQCVSHGTLPLPEDLVLHESSPMTLRDGTKLYSDIFLPPRFESLSATQDEPVPAIIAWSPYGKQGGTTHLDDFPFRAGVPKEALSDLQKWEGPDPALWCSREYAVINVDSRGAYTSEGDLFVLGHQEAEDCAEFITWVSEQPWCSGKVALCGNSWLSIIQWRVGSINNIREGLMDQYRDMTVAGGIPFYGFHEDVIKGFSGPGRLEDLSKYVIDGNDTWDDYWEDKRSHPERIIVPCYVTASWTNPVHTPGTFRAWSLLPDKTPKWLRVHNTQEWPDFYDDANQRDLLRFFDFYLHGKHDNGWDQTPRVRLSVLNLGMSHLNDTINRPEAEFPLSRTRYTKYFLSEKSLSLEAPSTFKTVAYDSATGSAVFWMEMPEDSETTGFFKARLMMSCDEHDEMDVYVQVERFSSARKRKGTLCMKPHSGLAQLMLQYAHDWQFGLSKVGMAFHWGPSGQLRASHALAKDEENSTEAQPDYNFDKKVPLTPGEVRALDIPLRPYGLYWKETF</sequence>
<dbReference type="InterPro" id="IPR050585">
    <property type="entry name" value="Xaa-Pro_dipeptidyl-ppase/CocE"/>
</dbReference>
<dbReference type="AlphaFoldDB" id="A0A4Q2V5Z1"/>
<dbReference type="Proteomes" id="UP000290540">
    <property type="component" value="Unassembled WGS sequence"/>
</dbReference>
<dbReference type="InterPro" id="IPR013736">
    <property type="entry name" value="Xaa-Pro_dipept_C"/>
</dbReference>
<dbReference type="EMBL" id="MQTW01000536">
    <property type="protein sequence ID" value="RYC79713.1"/>
    <property type="molecule type" value="Genomic_DNA"/>
</dbReference>
<feature type="domain" description="Xaa-Pro dipeptidyl-peptidase C-terminal" evidence="2">
    <location>
        <begin position="339"/>
        <end position="513"/>
    </location>
</feature>
<dbReference type="Pfam" id="PF08530">
    <property type="entry name" value="PepX_C"/>
    <property type="match status" value="1"/>
</dbReference>
<dbReference type="InterPro" id="IPR008979">
    <property type="entry name" value="Galactose-bd-like_sf"/>
</dbReference>
<evidence type="ECO:0000259" key="2">
    <source>
        <dbReference type="SMART" id="SM00939"/>
    </source>
</evidence>
<dbReference type="Pfam" id="PF02129">
    <property type="entry name" value="Peptidase_S15"/>
    <property type="match status" value="1"/>
</dbReference>
<accession>A0A4Q2V5Z1</accession>
<dbReference type="InterPro" id="IPR000383">
    <property type="entry name" value="Xaa-Pro-like_dom"/>
</dbReference>
<dbReference type="PANTHER" id="PTHR43056:SF10">
    <property type="entry name" value="COCE_NOND FAMILY, PUTATIVE (AFU_ORTHOLOGUE AFUA_7G00600)-RELATED"/>
    <property type="match status" value="1"/>
</dbReference>
<dbReference type="GO" id="GO:0008239">
    <property type="term" value="F:dipeptidyl-peptidase activity"/>
    <property type="evidence" value="ECO:0007669"/>
    <property type="project" value="InterPro"/>
</dbReference>
<reference evidence="3 4" key="1">
    <citation type="submission" date="2016-12" db="EMBL/GenBank/DDBJ databases">
        <title>Draft genome sequence of Fusarium oxysporum causing rot on Narcissus.</title>
        <authorList>
            <person name="Armitage A.D."/>
            <person name="Taylor A."/>
            <person name="Clarkson J.P."/>
            <person name="Harrison R.J."/>
            <person name="Jackson A.C."/>
        </authorList>
    </citation>
    <scope>NUCLEOTIDE SEQUENCE [LARGE SCALE GENOMIC DNA]</scope>
    <source>
        <strain evidence="3 4">N139</strain>
    </source>
</reference>
<dbReference type="Gene3D" id="2.60.120.260">
    <property type="entry name" value="Galactose-binding domain-like"/>
    <property type="match status" value="1"/>
</dbReference>
<organism evidence="3 4">
    <name type="scientific">Fusarium oxysporum f. sp. narcissi</name>
    <dbReference type="NCBI Taxonomy" id="451672"/>
    <lineage>
        <taxon>Eukaryota</taxon>
        <taxon>Fungi</taxon>
        <taxon>Dikarya</taxon>
        <taxon>Ascomycota</taxon>
        <taxon>Pezizomycotina</taxon>
        <taxon>Sordariomycetes</taxon>
        <taxon>Hypocreomycetidae</taxon>
        <taxon>Hypocreales</taxon>
        <taxon>Nectriaceae</taxon>
        <taxon>Fusarium</taxon>
        <taxon>Fusarium oxysporum species complex</taxon>
    </lineage>
</organism>
<comment type="caution">
    <text evidence="3">The sequence shown here is derived from an EMBL/GenBank/DDBJ whole genome shotgun (WGS) entry which is preliminary data.</text>
</comment>
<dbReference type="SUPFAM" id="SSF53474">
    <property type="entry name" value="alpha/beta-Hydrolases"/>
    <property type="match status" value="1"/>
</dbReference>